<reference evidence="4 5" key="1">
    <citation type="submission" date="2019-09" db="EMBL/GenBank/DDBJ databases">
        <authorList>
            <person name="Ou C."/>
        </authorList>
    </citation>
    <scope>NUCLEOTIDE SEQUENCE [LARGE SCALE GENOMIC DNA]</scope>
    <source>
        <strain evidence="4">S2</strain>
        <tissue evidence="4">Leaf</tissue>
    </source>
</reference>
<evidence type="ECO:0000259" key="3">
    <source>
        <dbReference type="PROSITE" id="PS50158"/>
    </source>
</evidence>
<dbReference type="SUPFAM" id="SSF57756">
    <property type="entry name" value="Retrovirus zinc finger-like domains"/>
    <property type="match status" value="1"/>
</dbReference>
<feature type="region of interest" description="Disordered" evidence="2">
    <location>
        <begin position="241"/>
        <end position="264"/>
    </location>
</feature>
<dbReference type="Pfam" id="PF00098">
    <property type="entry name" value="zf-CCHC"/>
    <property type="match status" value="1"/>
</dbReference>
<dbReference type="PANTHER" id="PTHR35317:SF42">
    <property type="entry name" value="RETROTRANSPOSON GAG DOMAIN-CONTAINING PROTEIN"/>
    <property type="match status" value="1"/>
</dbReference>
<dbReference type="OrthoDB" id="1633296at2759"/>
<dbReference type="InterPro" id="IPR001878">
    <property type="entry name" value="Znf_CCHC"/>
</dbReference>
<evidence type="ECO:0000313" key="4">
    <source>
        <dbReference type="EMBL" id="KAB2605828.1"/>
    </source>
</evidence>
<reference evidence="4 5" key="3">
    <citation type="submission" date="2019-11" db="EMBL/GenBank/DDBJ databases">
        <title>A de novo genome assembly of a pear dwarfing rootstock.</title>
        <authorList>
            <person name="Wang F."/>
            <person name="Wang J."/>
            <person name="Li S."/>
            <person name="Zhang Y."/>
            <person name="Fang M."/>
            <person name="Ma L."/>
            <person name="Zhao Y."/>
            <person name="Jiang S."/>
        </authorList>
    </citation>
    <scope>NUCLEOTIDE SEQUENCE [LARGE SCALE GENOMIC DNA]</scope>
    <source>
        <strain evidence="4">S2</strain>
        <tissue evidence="4">Leaf</tissue>
    </source>
</reference>
<dbReference type="EMBL" id="SMOL01000559">
    <property type="protein sequence ID" value="KAB2605828.1"/>
    <property type="molecule type" value="Genomic_DNA"/>
</dbReference>
<proteinExistence type="predicted"/>
<dbReference type="PANTHER" id="PTHR35317">
    <property type="entry name" value="OS04G0629600 PROTEIN"/>
    <property type="match status" value="1"/>
</dbReference>
<keyword evidence="5" id="KW-1185">Reference proteome</keyword>
<evidence type="ECO:0000256" key="2">
    <source>
        <dbReference type="SAM" id="MobiDB-lite"/>
    </source>
</evidence>
<dbReference type="PROSITE" id="PS50158">
    <property type="entry name" value="ZF_CCHC"/>
    <property type="match status" value="1"/>
</dbReference>
<protein>
    <recommendedName>
        <fullName evidence="3">CCHC-type domain-containing protein</fullName>
    </recommendedName>
</protein>
<keyword evidence="1" id="KW-0862">Zinc</keyword>
<reference evidence="5" key="2">
    <citation type="submission" date="2019-10" db="EMBL/GenBank/DDBJ databases">
        <title>A de novo genome assembly of a pear dwarfing rootstock.</title>
        <authorList>
            <person name="Wang F."/>
            <person name="Wang J."/>
            <person name="Li S."/>
            <person name="Zhang Y."/>
            <person name="Fang M."/>
            <person name="Ma L."/>
            <person name="Zhao Y."/>
            <person name="Jiang S."/>
        </authorList>
    </citation>
    <scope>NUCLEOTIDE SEQUENCE [LARGE SCALE GENOMIC DNA]</scope>
</reference>
<dbReference type="AlphaFoldDB" id="A0A5N5FRR4"/>
<dbReference type="GO" id="GO:0003676">
    <property type="term" value="F:nucleic acid binding"/>
    <property type="evidence" value="ECO:0007669"/>
    <property type="project" value="InterPro"/>
</dbReference>
<dbReference type="GO" id="GO:0008270">
    <property type="term" value="F:zinc ion binding"/>
    <property type="evidence" value="ECO:0007669"/>
    <property type="project" value="UniProtKB-KW"/>
</dbReference>
<evidence type="ECO:0000256" key="1">
    <source>
        <dbReference type="PROSITE-ProRule" id="PRU00047"/>
    </source>
</evidence>
<name>A0A5N5FRR4_9ROSA</name>
<dbReference type="InterPro" id="IPR036875">
    <property type="entry name" value="Znf_CCHC_sf"/>
</dbReference>
<dbReference type="Proteomes" id="UP000327157">
    <property type="component" value="Chromosome 11"/>
</dbReference>
<keyword evidence="1" id="KW-0863">Zinc-finger</keyword>
<sequence length="264" mass="30050">MDYDLALREDEPQALDNNNTVEQRLKFEKWEKANRMALLVIKRSISEAVRGGIPATDKAKDFLEAIEAKFKVSEKGEMGNLMTTLTTLKYHGKGTVREHILKLVEAAAKLTDLEVPIDDAFVVHMALNSLPDAYEQLKTSYNTQKEKWSLNDLISICVQEESRIKRVSNETVNFIKAETTRKTISTSGKPYKPFSYSHAAGNDTPSSSKGSQGFKGNIENIKCYFCKEFGHLKRDCEKRKKWAPKKGNKIENRKVNKRVQWPCS</sequence>
<dbReference type="Pfam" id="PF14223">
    <property type="entry name" value="Retrotran_gag_2"/>
    <property type="match status" value="1"/>
</dbReference>
<organism evidence="4 5">
    <name type="scientific">Pyrus ussuriensis x Pyrus communis</name>
    <dbReference type="NCBI Taxonomy" id="2448454"/>
    <lineage>
        <taxon>Eukaryota</taxon>
        <taxon>Viridiplantae</taxon>
        <taxon>Streptophyta</taxon>
        <taxon>Embryophyta</taxon>
        <taxon>Tracheophyta</taxon>
        <taxon>Spermatophyta</taxon>
        <taxon>Magnoliopsida</taxon>
        <taxon>eudicotyledons</taxon>
        <taxon>Gunneridae</taxon>
        <taxon>Pentapetalae</taxon>
        <taxon>rosids</taxon>
        <taxon>fabids</taxon>
        <taxon>Rosales</taxon>
        <taxon>Rosaceae</taxon>
        <taxon>Amygdaloideae</taxon>
        <taxon>Maleae</taxon>
        <taxon>Pyrus</taxon>
    </lineage>
</organism>
<accession>A0A5N5FRR4</accession>
<feature type="domain" description="CCHC-type" evidence="3">
    <location>
        <begin position="222"/>
        <end position="238"/>
    </location>
</feature>
<comment type="caution">
    <text evidence="4">The sequence shown here is derived from an EMBL/GenBank/DDBJ whole genome shotgun (WGS) entry which is preliminary data.</text>
</comment>
<dbReference type="SMART" id="SM00343">
    <property type="entry name" value="ZnF_C2HC"/>
    <property type="match status" value="1"/>
</dbReference>
<keyword evidence="1" id="KW-0479">Metal-binding</keyword>
<gene>
    <name evidence="4" type="ORF">D8674_005545</name>
</gene>
<evidence type="ECO:0000313" key="5">
    <source>
        <dbReference type="Proteomes" id="UP000327157"/>
    </source>
</evidence>
<dbReference type="Gene3D" id="4.10.60.10">
    <property type="entry name" value="Zinc finger, CCHC-type"/>
    <property type="match status" value="1"/>
</dbReference>